<dbReference type="CDD" id="cd05827">
    <property type="entry name" value="Sortase_C"/>
    <property type="match status" value="1"/>
</dbReference>
<dbReference type="EMBL" id="NEWD01000019">
    <property type="protein sequence ID" value="OXN00285.1"/>
    <property type="molecule type" value="Genomic_DNA"/>
</dbReference>
<dbReference type="InterPro" id="IPR005754">
    <property type="entry name" value="Sortase"/>
</dbReference>
<dbReference type="SUPFAM" id="SSF63817">
    <property type="entry name" value="Sortase"/>
    <property type="match status" value="1"/>
</dbReference>
<dbReference type="GO" id="GO:0016787">
    <property type="term" value="F:hydrolase activity"/>
    <property type="evidence" value="ECO:0007669"/>
    <property type="project" value="UniProtKB-KW"/>
</dbReference>
<comment type="caution">
    <text evidence="4">The sequence shown here is derived from an EMBL/GenBank/DDBJ whole genome shotgun (WGS) entry which is preliminary data.</text>
</comment>
<dbReference type="NCBIfam" id="TIGR01076">
    <property type="entry name" value="sortase_fam"/>
    <property type="match status" value="1"/>
</dbReference>
<sequence length="318" mass="34165">MDDFYEIIHPSLSRIERRRERRRRVRDRILTAATALLFAAATLVVGIPAAQSVGFAADQSQTTQRLSDAMDAMDSARRTRMLTAADAYNRRLARTGQPIIGEAADPFSGKATGDFTGSDDPDYERTLDTGRGVMGSISIPKIGVDLTIRHGSGAQALETGIGHLHGTSLPVGGPSTHAALTGHRGLPNAELFTRLDEIRLGDPFYLHVLGTTLAYRVTDIRVVDPDQVDSLKIVPGKDLVTLVTCTPYGVNTQRLLVTGERARIGVQVPAEADAPGDARPLLAAGVGLPLIVGLPLARRASRRETPQHHSTRKESSTS</sequence>
<evidence type="ECO:0000313" key="4">
    <source>
        <dbReference type="EMBL" id="OXN00285.1"/>
    </source>
</evidence>
<proteinExistence type="predicted"/>
<accession>A0A229VXE0</accession>
<dbReference type="NCBIfam" id="NF033745">
    <property type="entry name" value="class_C_sortase"/>
    <property type="match status" value="1"/>
</dbReference>
<dbReference type="RefSeq" id="WP_158214162.1">
    <property type="nucleotide sequence ID" value="NZ_NEWD01000019.1"/>
</dbReference>
<feature type="active site" description="Acyl-thioester intermediate" evidence="2">
    <location>
        <position position="245"/>
    </location>
</feature>
<organism evidence="4 5">
    <name type="scientific">Bifidobacterium vansinderenii</name>
    <dbReference type="NCBI Taxonomy" id="1984871"/>
    <lineage>
        <taxon>Bacteria</taxon>
        <taxon>Bacillati</taxon>
        <taxon>Actinomycetota</taxon>
        <taxon>Actinomycetes</taxon>
        <taxon>Bifidobacteriales</taxon>
        <taxon>Bifidobacteriaceae</taxon>
        <taxon>Bifidobacterium</taxon>
    </lineage>
</organism>
<evidence type="ECO:0000313" key="5">
    <source>
        <dbReference type="Proteomes" id="UP000215433"/>
    </source>
</evidence>
<reference evidence="4 5" key="1">
    <citation type="submission" date="2017-05" db="EMBL/GenBank/DDBJ databases">
        <title>Bifidobacterium vansinderenii sp. nov.</title>
        <authorList>
            <person name="Lugli G.A."/>
            <person name="Duranti S."/>
            <person name="Mangifesta M."/>
        </authorList>
    </citation>
    <scope>NUCLEOTIDE SEQUENCE [LARGE SCALE GENOMIC DNA]</scope>
    <source>
        <strain evidence="4 5">Tam10B</strain>
    </source>
</reference>
<feature type="region of interest" description="Disordered" evidence="3">
    <location>
        <begin position="299"/>
        <end position="318"/>
    </location>
</feature>
<dbReference type="OrthoDB" id="5242161at2"/>
<evidence type="ECO:0000256" key="3">
    <source>
        <dbReference type="SAM" id="MobiDB-lite"/>
    </source>
</evidence>
<dbReference type="InterPro" id="IPR042002">
    <property type="entry name" value="Sortase_C"/>
</dbReference>
<dbReference type="Proteomes" id="UP000215433">
    <property type="component" value="Unassembled WGS sequence"/>
</dbReference>
<name>A0A229VXE0_9BIFI</name>
<keyword evidence="5" id="KW-1185">Reference proteome</keyword>
<gene>
    <name evidence="4" type="ORF">Tam10B_1508</name>
</gene>
<evidence type="ECO:0000256" key="1">
    <source>
        <dbReference type="ARBA" id="ARBA00022801"/>
    </source>
</evidence>
<keyword evidence="1" id="KW-0378">Hydrolase</keyword>
<feature type="region of interest" description="Disordered" evidence="3">
    <location>
        <begin position="101"/>
        <end position="121"/>
    </location>
</feature>
<dbReference type="AlphaFoldDB" id="A0A229VXE0"/>
<dbReference type="InterPro" id="IPR023365">
    <property type="entry name" value="Sortase_dom-sf"/>
</dbReference>
<feature type="active site" description="Proton donor/acceptor" evidence="2">
    <location>
        <position position="183"/>
    </location>
</feature>
<protein>
    <submittedName>
        <fullName evidence="4">Sortase</fullName>
    </submittedName>
</protein>
<evidence type="ECO:0000256" key="2">
    <source>
        <dbReference type="PIRSR" id="PIRSR605754-1"/>
    </source>
</evidence>
<feature type="compositionally biased region" description="Basic and acidic residues" evidence="3">
    <location>
        <begin position="302"/>
        <end position="318"/>
    </location>
</feature>
<dbReference type="Pfam" id="PF04203">
    <property type="entry name" value="Sortase"/>
    <property type="match status" value="1"/>
</dbReference>
<dbReference type="Gene3D" id="2.40.260.10">
    <property type="entry name" value="Sortase"/>
    <property type="match status" value="1"/>
</dbReference>